<dbReference type="STRING" id="1707952.A6A03_04195"/>
<accession>A0A178M1K9</accession>
<dbReference type="RefSeq" id="WP_066790790.1">
    <property type="nucleotide sequence ID" value="NZ_LWQS01000093.1"/>
</dbReference>
<evidence type="ECO:0000313" key="1">
    <source>
        <dbReference type="EMBL" id="OAN40520.1"/>
    </source>
</evidence>
<dbReference type="AlphaFoldDB" id="A0A178M1K9"/>
<name>A0A178M1K9_9CHLR</name>
<evidence type="ECO:0000313" key="2">
    <source>
        <dbReference type="Proteomes" id="UP000078287"/>
    </source>
</evidence>
<reference evidence="1 2" key="1">
    <citation type="submission" date="2016-04" db="EMBL/GenBank/DDBJ databases">
        <title>Chloroflexus islandicus sp. nov., a thermophilic filamentous anoxygenic phototrophic bacterium from geyser Strokkur (Iceland).</title>
        <authorList>
            <person name="Gaisin V.A."/>
            <person name="Kalashnikov A.M."/>
            <person name="Sukhacheva M.V."/>
            <person name="Grouzdev D.S."/>
            <person name="Ivanov T.M."/>
            <person name="Kuznetsov B."/>
            <person name="Gorlenko V.M."/>
        </authorList>
    </citation>
    <scope>NUCLEOTIDE SEQUENCE [LARGE SCALE GENOMIC DNA]</scope>
    <source>
        <strain evidence="2">isl-2</strain>
    </source>
</reference>
<proteinExistence type="predicted"/>
<organism evidence="1 2">
    <name type="scientific">Chloroflexus islandicus</name>
    <dbReference type="NCBI Taxonomy" id="1707952"/>
    <lineage>
        <taxon>Bacteria</taxon>
        <taxon>Bacillati</taxon>
        <taxon>Chloroflexota</taxon>
        <taxon>Chloroflexia</taxon>
        <taxon>Chloroflexales</taxon>
        <taxon>Chloroflexineae</taxon>
        <taxon>Chloroflexaceae</taxon>
        <taxon>Chloroflexus</taxon>
    </lineage>
</organism>
<protein>
    <submittedName>
        <fullName evidence="1">Uncharacterized protein</fullName>
    </submittedName>
</protein>
<keyword evidence="2" id="KW-1185">Reference proteome</keyword>
<gene>
    <name evidence="1" type="ORF">A6A03_04195</name>
</gene>
<dbReference type="OrthoDB" id="141198at2"/>
<dbReference type="Proteomes" id="UP000078287">
    <property type="component" value="Unassembled WGS sequence"/>
</dbReference>
<comment type="caution">
    <text evidence="1">The sequence shown here is derived from an EMBL/GenBank/DDBJ whole genome shotgun (WGS) entry which is preliminary data.</text>
</comment>
<dbReference type="EMBL" id="LWQS01000093">
    <property type="protein sequence ID" value="OAN40520.1"/>
    <property type="molecule type" value="Genomic_DNA"/>
</dbReference>
<sequence>MPMINRSLLTPFTFVFAGALALIIAIWSWPAGAQTASLTVSPAVARQNTTVTLSGSGFLPGETASIWITYPDYTVYGVAVVTIDAQGRFNHPYLFDFLGATFTPTGRYTYTARGWQSGREAYASLEVEMAPAPGVTAGVQLTVDKPVQAQGATFAFSGSGYQPGEQVALWLRYPNNAVADLGTQTADRQGRIGLAIVSNGIPVGRYALTVRGLQSGGNGIADFEVVAGDTLRPHGTATLTVGPGSSQQRSAVSLQGSGFLPGEVVTVWATLPDYSTEWLGDVTATGDGSFTAELYLSEQDPAGRYAISAFGNRSERRAVAEYTLLPGR</sequence>